<evidence type="ECO:0000313" key="6">
    <source>
        <dbReference type="EMBL" id="GHC45759.1"/>
    </source>
</evidence>
<dbReference type="InterPro" id="IPR020598">
    <property type="entry name" value="rRNA_Ade_methylase_Trfase_N"/>
</dbReference>
<evidence type="ECO:0000259" key="5">
    <source>
        <dbReference type="SMART" id="SM00650"/>
    </source>
</evidence>
<keyword evidence="2" id="KW-0808">Transferase</keyword>
<dbReference type="RefSeq" id="WP_190109439.1">
    <property type="nucleotide sequence ID" value="NZ_BMVB01000005.1"/>
</dbReference>
<dbReference type="Proteomes" id="UP000646244">
    <property type="component" value="Unassembled WGS sequence"/>
</dbReference>
<reference evidence="6" key="1">
    <citation type="journal article" date="2014" name="Int. J. Syst. Evol. Microbiol.">
        <title>Complete genome sequence of Corynebacterium casei LMG S-19264T (=DSM 44701T), isolated from a smear-ripened cheese.</title>
        <authorList>
            <consortium name="US DOE Joint Genome Institute (JGI-PGF)"/>
            <person name="Walter F."/>
            <person name="Albersmeier A."/>
            <person name="Kalinowski J."/>
            <person name="Ruckert C."/>
        </authorList>
    </citation>
    <scope>NUCLEOTIDE SEQUENCE</scope>
    <source>
        <strain evidence="6">JCM 4633</strain>
    </source>
</reference>
<dbReference type="CDD" id="cd02440">
    <property type="entry name" value="AdoMet_MTases"/>
    <property type="match status" value="1"/>
</dbReference>
<dbReference type="InterPro" id="IPR029063">
    <property type="entry name" value="SAM-dependent_MTases_sf"/>
</dbReference>
<accession>A0A918WGL7</accession>
<protein>
    <recommendedName>
        <fullName evidence="5">Ribosomal RNA adenine methylase transferase N-terminal domain-containing protein</fullName>
    </recommendedName>
</protein>
<comment type="caution">
    <text evidence="6">The sequence shown here is derived from an EMBL/GenBank/DDBJ whole genome shotgun (WGS) entry which is preliminary data.</text>
</comment>
<keyword evidence="1" id="KW-0489">Methyltransferase</keyword>
<dbReference type="PANTHER" id="PTHR44942:SF4">
    <property type="entry name" value="METHYLTRANSFERASE TYPE 11 DOMAIN-CONTAINING PROTEIN"/>
    <property type="match status" value="1"/>
</dbReference>
<feature type="region of interest" description="Disordered" evidence="4">
    <location>
        <begin position="1"/>
        <end position="20"/>
    </location>
</feature>
<dbReference type="EMBL" id="BMVB01000005">
    <property type="protein sequence ID" value="GHC45759.1"/>
    <property type="molecule type" value="Genomic_DNA"/>
</dbReference>
<dbReference type="AlphaFoldDB" id="A0A918WGL7"/>
<evidence type="ECO:0000256" key="3">
    <source>
        <dbReference type="ARBA" id="ARBA00022691"/>
    </source>
</evidence>
<feature type="compositionally biased region" description="Basic and acidic residues" evidence="4">
    <location>
        <begin position="1"/>
        <end position="13"/>
    </location>
</feature>
<evidence type="ECO:0000256" key="1">
    <source>
        <dbReference type="ARBA" id="ARBA00022603"/>
    </source>
</evidence>
<keyword evidence="3" id="KW-0949">S-adenosyl-L-methionine</keyword>
<organism evidence="6 7">
    <name type="scientific">Streptomyces cinnamoneus</name>
    <name type="common">Streptoverticillium cinnamoneum</name>
    <dbReference type="NCBI Taxonomy" id="53446"/>
    <lineage>
        <taxon>Bacteria</taxon>
        <taxon>Bacillati</taxon>
        <taxon>Actinomycetota</taxon>
        <taxon>Actinomycetes</taxon>
        <taxon>Kitasatosporales</taxon>
        <taxon>Streptomycetaceae</taxon>
        <taxon>Streptomyces</taxon>
        <taxon>Streptomyces cinnamoneus group</taxon>
    </lineage>
</organism>
<gene>
    <name evidence="6" type="ORF">GCM10010507_21410</name>
</gene>
<proteinExistence type="predicted"/>
<reference evidence="6" key="2">
    <citation type="submission" date="2020-09" db="EMBL/GenBank/DDBJ databases">
        <authorList>
            <person name="Sun Q."/>
            <person name="Ohkuma M."/>
        </authorList>
    </citation>
    <scope>NUCLEOTIDE SEQUENCE</scope>
    <source>
        <strain evidence="6">JCM 4633</strain>
    </source>
</reference>
<name>A0A918WGL7_STRCJ</name>
<dbReference type="SUPFAM" id="SSF53335">
    <property type="entry name" value="S-adenosyl-L-methionine-dependent methyltransferases"/>
    <property type="match status" value="1"/>
</dbReference>
<dbReference type="Gene3D" id="3.40.50.150">
    <property type="entry name" value="Vaccinia Virus protein VP39"/>
    <property type="match status" value="1"/>
</dbReference>
<dbReference type="SMART" id="SM00650">
    <property type="entry name" value="rADc"/>
    <property type="match status" value="1"/>
</dbReference>
<evidence type="ECO:0000256" key="4">
    <source>
        <dbReference type="SAM" id="MobiDB-lite"/>
    </source>
</evidence>
<feature type="domain" description="Ribosomal RNA adenine methylase transferase N-terminal" evidence="5">
    <location>
        <begin position="30"/>
        <end position="176"/>
    </location>
</feature>
<evidence type="ECO:0000256" key="2">
    <source>
        <dbReference type="ARBA" id="ARBA00022679"/>
    </source>
</evidence>
<dbReference type="InterPro" id="IPR041698">
    <property type="entry name" value="Methyltransf_25"/>
</dbReference>
<dbReference type="Pfam" id="PF13649">
    <property type="entry name" value="Methyltransf_25"/>
    <property type="match status" value="1"/>
</dbReference>
<dbReference type="InterPro" id="IPR051052">
    <property type="entry name" value="Diverse_substrate_MTase"/>
</dbReference>
<sequence length="267" mass="29108">MTDGTGERRHAFGDDADQYDAARPGYPGQLIDDVLDFAAPAGAPALEVGAGTGKATRAFATRGIPVTCVEPDARMARVLRRTCAGTPGVAVEVADFETWNPDGRQYGLLYCAQAWHWVDPAVRWTRARAALRPGGALALFWNHWFLDDGQLAHRLTAAHARHGVDVPEHTLLDPRPRPAHGDFEARQWREMEADGGFTDLDHRLYETRHERPGSGIVDLLASYAGYRVIGQTVREPLFADMARLVGDAGGGTVRVVTSLFLARTKGA</sequence>
<dbReference type="GO" id="GO:0000179">
    <property type="term" value="F:rRNA (adenine-N6,N6-)-dimethyltransferase activity"/>
    <property type="evidence" value="ECO:0007669"/>
    <property type="project" value="InterPro"/>
</dbReference>
<evidence type="ECO:0000313" key="7">
    <source>
        <dbReference type="Proteomes" id="UP000646244"/>
    </source>
</evidence>
<dbReference type="PANTHER" id="PTHR44942">
    <property type="entry name" value="METHYLTRANSF_11 DOMAIN-CONTAINING PROTEIN"/>
    <property type="match status" value="1"/>
</dbReference>